<feature type="compositionally biased region" description="Gly residues" evidence="1">
    <location>
        <begin position="759"/>
        <end position="776"/>
    </location>
</feature>
<feature type="region of interest" description="Disordered" evidence="1">
    <location>
        <begin position="239"/>
        <end position="294"/>
    </location>
</feature>
<sequence>MIAFDSRDLLSDPPMIWLADAPALPPAGSIAQVLPWLTAHLGLQPDVMALSGLDAAAFAQDPDRTLQALQRLGCDTYIGHTSPVQLMPADLPAVLTLATGDACVVTALHGRPGEARRCEVVVFTPEPMAFAVTDTELAGECVGPGLLMRRVQGRRAAPAATAAPVATPPATAGRPGVPPVARAPSVPSPTGPAPLVPTPSPAPRAAPMATSAAGRPLVPEDLPVLDDVIELPLPRWNLAQAPAQPPMPLQTLPPTQALPPTHTPTQTQAQTLPRDTVPAQARTPSPRPIPDLADTPALAPEPVARADAAQDGVVLDLRFLDDHSGAAQMRRQFVGRLRRVQVWVGALVRRLRLRGPSATVAWAATPRREPQPAASTNVWREPLPEPGWDPGLDRSAGLARHARHEPMLADPPTADRRTTAPPGGAAVLRWRDTAIDRRWLLDAADAPPDRRSTPPPAQSARRGVRLSVPGWPRWSQPLQALQALRRPRTTQSPQSVQRHRPQRSPQWAAWRQWTRWPQWARWPAGRLGAPPPGLAAVVAGDPGAATVGLAPAPTAQTAQTAPTGTLVARLAGLWPALWPAHRRAVDSGARVTAGDRLPSGPGQPARAQRARAAPPWASWAPWAAALPVEAWRRRVRTLPVNAVDALVEASVTVACLAQGLPLAWGRATVRDGLWAPLRHACLNASLRPRAAPAPARPVPRTIPQAATLATDRADTAAASLRPAARGRVYAVDFASALRQRSDNAVVGPPRPARLPPPGRSGGGGGGSGGSGSGSGLPGHRLMAA</sequence>
<protein>
    <submittedName>
        <fullName evidence="2">Uncharacterized protein</fullName>
    </submittedName>
</protein>
<feature type="compositionally biased region" description="Low complexity" evidence="1">
    <location>
        <begin position="249"/>
        <end position="273"/>
    </location>
</feature>
<feature type="region of interest" description="Disordered" evidence="1">
    <location>
        <begin position="159"/>
        <end position="212"/>
    </location>
</feature>
<feature type="region of interest" description="Disordered" evidence="1">
    <location>
        <begin position="741"/>
        <end position="784"/>
    </location>
</feature>
<keyword evidence="3" id="KW-1185">Reference proteome</keyword>
<dbReference type="Proteomes" id="UP001365405">
    <property type="component" value="Unassembled WGS sequence"/>
</dbReference>
<feature type="compositionally biased region" description="Pro residues" evidence="1">
    <location>
        <begin position="186"/>
        <end position="204"/>
    </location>
</feature>
<feature type="region of interest" description="Disordered" evidence="1">
    <location>
        <begin position="366"/>
        <end position="426"/>
    </location>
</feature>
<dbReference type="RefSeq" id="WP_341408595.1">
    <property type="nucleotide sequence ID" value="NZ_JBBUTH010000001.1"/>
</dbReference>
<name>A0ABU9CEJ1_9BURK</name>
<comment type="caution">
    <text evidence="2">The sequence shown here is derived from an EMBL/GenBank/DDBJ whole genome shotgun (WGS) entry which is preliminary data.</text>
</comment>
<evidence type="ECO:0000313" key="3">
    <source>
        <dbReference type="Proteomes" id="UP001365405"/>
    </source>
</evidence>
<feature type="compositionally biased region" description="Pro residues" evidence="1">
    <location>
        <begin position="748"/>
        <end position="758"/>
    </location>
</feature>
<dbReference type="EMBL" id="JBBUTH010000001">
    <property type="protein sequence ID" value="MEK8048922.1"/>
    <property type="molecule type" value="Genomic_DNA"/>
</dbReference>
<proteinExistence type="predicted"/>
<evidence type="ECO:0000313" key="2">
    <source>
        <dbReference type="EMBL" id="MEK8048922.1"/>
    </source>
</evidence>
<accession>A0ABU9CEJ1</accession>
<organism evidence="2 3">
    <name type="scientific">Pseudaquabacterium inlustre</name>
    <dbReference type="NCBI Taxonomy" id="2984192"/>
    <lineage>
        <taxon>Bacteria</taxon>
        <taxon>Pseudomonadati</taxon>
        <taxon>Pseudomonadota</taxon>
        <taxon>Betaproteobacteria</taxon>
        <taxon>Burkholderiales</taxon>
        <taxon>Sphaerotilaceae</taxon>
        <taxon>Pseudaquabacterium</taxon>
    </lineage>
</organism>
<feature type="region of interest" description="Disordered" evidence="1">
    <location>
        <begin position="484"/>
        <end position="508"/>
    </location>
</feature>
<reference evidence="2 3" key="1">
    <citation type="submission" date="2024-04" db="EMBL/GenBank/DDBJ databases">
        <title>Novel species of the genus Ideonella isolated from streams.</title>
        <authorList>
            <person name="Lu H."/>
        </authorList>
    </citation>
    <scope>NUCLEOTIDE SEQUENCE [LARGE SCALE GENOMIC DNA]</scope>
    <source>
        <strain evidence="2 3">DXS22W</strain>
    </source>
</reference>
<feature type="region of interest" description="Disordered" evidence="1">
    <location>
        <begin position="442"/>
        <end position="464"/>
    </location>
</feature>
<feature type="compositionally biased region" description="Low complexity" evidence="1">
    <location>
        <begin position="159"/>
        <end position="185"/>
    </location>
</feature>
<evidence type="ECO:0000256" key="1">
    <source>
        <dbReference type="SAM" id="MobiDB-lite"/>
    </source>
</evidence>
<dbReference type="Gene3D" id="3.90.70.10">
    <property type="entry name" value="Cysteine proteinases"/>
    <property type="match status" value="1"/>
</dbReference>
<gene>
    <name evidence="2" type="ORF">AACH10_01575</name>
</gene>